<accession>A0A132MUS7</accession>
<feature type="transmembrane region" description="Helical" evidence="2">
    <location>
        <begin position="203"/>
        <end position="227"/>
    </location>
</feature>
<dbReference type="Proteomes" id="UP000070188">
    <property type="component" value="Unassembled WGS sequence"/>
</dbReference>
<dbReference type="PIRSF" id="PIRSF010219">
    <property type="entry name" value="UCP010219"/>
    <property type="match status" value="1"/>
</dbReference>
<keyword evidence="2" id="KW-0812">Transmembrane</keyword>
<sequence>MTTTERPDHGQDGQASETPDPATPKRAPASGWAKTLGAENLSLADTLGGSRGLLDMGLPGVLFVAVYTVTRNLTASVWTAVALAGALTALRLVRRESLQQAVGGFLGVALCAFIAAKSGRAENYYVPGFFINIAYGTAALVSVLVRWPLIGVLVGPVLGEGLAWRRDPARMRAYTMCTWLWVGLFAVRLLVQLPLYFGQHVIALGIARAAMGFPLFGLVIYVNWLILHRVPKAQPAP</sequence>
<feature type="region of interest" description="Disordered" evidence="1">
    <location>
        <begin position="1"/>
        <end position="30"/>
    </location>
</feature>
<keyword evidence="2" id="KW-1133">Transmembrane helix</keyword>
<protein>
    <recommendedName>
        <fullName evidence="5">DUF3159 domain-containing protein</fullName>
    </recommendedName>
</protein>
<feature type="compositionally biased region" description="Basic and acidic residues" evidence="1">
    <location>
        <begin position="1"/>
        <end position="11"/>
    </location>
</feature>
<evidence type="ECO:0000313" key="4">
    <source>
        <dbReference type="Proteomes" id="UP000070188"/>
    </source>
</evidence>
<name>A0A132MUS7_9ACTN</name>
<proteinExistence type="predicted"/>
<feature type="transmembrane region" description="Helical" evidence="2">
    <location>
        <begin position="129"/>
        <end position="158"/>
    </location>
</feature>
<dbReference type="STRING" id="1469144.LI90_2586"/>
<dbReference type="OrthoDB" id="5244221at2"/>
<reference evidence="4" key="1">
    <citation type="submission" date="2015-04" db="EMBL/GenBank/DDBJ databases">
        <title>Physiological reanalysis, assessment of diazotrophy, and genome sequences of multiple isolates of Streptomyces thermoautotrophicus.</title>
        <authorList>
            <person name="MacKellar D.C."/>
            <person name="Lieber L."/>
            <person name="Norman J."/>
            <person name="Bolger A."/>
            <person name="Tobin C."/>
            <person name="Murray J.W."/>
            <person name="Chang R."/>
            <person name="Ford T."/>
            <person name="Nguyen P.Q."/>
            <person name="Woodward J."/>
            <person name="Permingeat H."/>
            <person name="Joshi N.S."/>
            <person name="Silver P.A."/>
            <person name="Usadel B."/>
            <person name="Rutherford A.W."/>
            <person name="Friesen M."/>
            <person name="Prell J."/>
        </authorList>
    </citation>
    <scope>NUCLEOTIDE SEQUENCE [LARGE SCALE GENOMIC DNA]</scope>
    <source>
        <strain evidence="4">H1</strain>
    </source>
</reference>
<evidence type="ECO:0000256" key="2">
    <source>
        <dbReference type="SAM" id="Phobius"/>
    </source>
</evidence>
<dbReference type="AlphaFoldDB" id="A0A132MUS7"/>
<comment type="caution">
    <text evidence="3">The sequence shown here is derived from an EMBL/GenBank/DDBJ whole genome shotgun (WGS) entry which is preliminary data.</text>
</comment>
<keyword evidence="2" id="KW-0472">Membrane</keyword>
<dbReference type="PATRIC" id="fig|1469144.10.peg.2796"/>
<evidence type="ECO:0000313" key="3">
    <source>
        <dbReference type="EMBL" id="KWX01554.1"/>
    </source>
</evidence>
<evidence type="ECO:0008006" key="5">
    <source>
        <dbReference type="Google" id="ProtNLM"/>
    </source>
</evidence>
<feature type="transmembrane region" description="Helical" evidence="2">
    <location>
        <begin position="100"/>
        <end position="117"/>
    </location>
</feature>
<feature type="transmembrane region" description="Helical" evidence="2">
    <location>
        <begin position="179"/>
        <end position="197"/>
    </location>
</feature>
<dbReference type="InterPro" id="IPR016566">
    <property type="entry name" value="UCP010219"/>
</dbReference>
<organism evidence="3 4">
    <name type="scientific">Carbonactinospora thermoautotrophica</name>
    <dbReference type="NCBI Taxonomy" id="1469144"/>
    <lineage>
        <taxon>Bacteria</taxon>
        <taxon>Bacillati</taxon>
        <taxon>Actinomycetota</taxon>
        <taxon>Actinomycetes</taxon>
        <taxon>Kitasatosporales</taxon>
        <taxon>Carbonactinosporaceae</taxon>
        <taxon>Carbonactinospora</taxon>
    </lineage>
</organism>
<dbReference type="Pfam" id="PF11361">
    <property type="entry name" value="DUF3159"/>
    <property type="match status" value="1"/>
</dbReference>
<evidence type="ECO:0000256" key="1">
    <source>
        <dbReference type="SAM" id="MobiDB-lite"/>
    </source>
</evidence>
<dbReference type="RefSeq" id="WP_066888107.1">
    <property type="nucleotide sequence ID" value="NZ_JYIJ01000018.1"/>
</dbReference>
<gene>
    <name evidence="3" type="ORF">LI90_2586</name>
</gene>
<dbReference type="EMBL" id="LAXD01000001">
    <property type="protein sequence ID" value="KWX01554.1"/>
    <property type="molecule type" value="Genomic_DNA"/>
</dbReference>
<keyword evidence="4" id="KW-1185">Reference proteome</keyword>